<reference evidence="4 5" key="1">
    <citation type="submission" date="2019-04" db="EMBL/GenBank/DDBJ databases">
        <title>Isachenkonia alkalipeptolytica gen. nov. sp. nov. a new anaerobic, alkiliphilic organothrophic bacterium capable to reduce synthesized ferrihydrite isolated from a soda lake.</title>
        <authorList>
            <person name="Toshchakov S.V."/>
            <person name="Zavarzina D.G."/>
            <person name="Zhilina T.N."/>
            <person name="Kostrikina N.A."/>
            <person name="Kublanov I.V."/>
        </authorList>
    </citation>
    <scope>NUCLEOTIDE SEQUENCE [LARGE SCALE GENOMIC DNA]</scope>
    <source>
        <strain evidence="4 5">Z-1701</strain>
    </source>
</reference>
<evidence type="ECO:0000256" key="2">
    <source>
        <dbReference type="ARBA" id="ARBA00023315"/>
    </source>
</evidence>
<dbReference type="RefSeq" id="WP_160723066.1">
    <property type="nucleotide sequence ID" value="NZ_SUMG01000024.1"/>
</dbReference>
<evidence type="ECO:0000256" key="1">
    <source>
        <dbReference type="ARBA" id="ARBA00022679"/>
    </source>
</evidence>
<dbReference type="AlphaFoldDB" id="A0AA44BEX6"/>
<dbReference type="PROSITE" id="PS51186">
    <property type="entry name" value="GNAT"/>
    <property type="match status" value="1"/>
</dbReference>
<evidence type="ECO:0000313" key="5">
    <source>
        <dbReference type="Proteomes" id="UP000449710"/>
    </source>
</evidence>
<keyword evidence="2" id="KW-0012">Acyltransferase</keyword>
<dbReference type="InterPro" id="IPR045039">
    <property type="entry name" value="NSI-like"/>
</dbReference>
<dbReference type="PANTHER" id="PTHR43626:SF4">
    <property type="entry name" value="GCN5-RELATED N-ACETYLTRANSFERASE 2, CHLOROPLASTIC"/>
    <property type="match status" value="1"/>
</dbReference>
<dbReference type="GO" id="GO:0005737">
    <property type="term" value="C:cytoplasm"/>
    <property type="evidence" value="ECO:0007669"/>
    <property type="project" value="TreeGrafter"/>
</dbReference>
<dbReference type="EMBL" id="SUMG01000024">
    <property type="protein sequence ID" value="NBG89413.1"/>
    <property type="molecule type" value="Genomic_DNA"/>
</dbReference>
<accession>A0AA44BEX6</accession>
<dbReference type="CDD" id="cd04301">
    <property type="entry name" value="NAT_SF"/>
    <property type="match status" value="1"/>
</dbReference>
<gene>
    <name evidence="4" type="ORF">ISALK_13020</name>
</gene>
<dbReference type="InterPro" id="IPR016181">
    <property type="entry name" value="Acyl_CoA_acyltransferase"/>
</dbReference>
<comment type="caution">
    <text evidence="4">The sequence shown here is derived from an EMBL/GenBank/DDBJ whole genome shotgun (WGS) entry which is preliminary data.</text>
</comment>
<feature type="domain" description="N-acetyltransferase" evidence="3">
    <location>
        <begin position="3"/>
        <end position="125"/>
    </location>
</feature>
<dbReference type="Proteomes" id="UP000449710">
    <property type="component" value="Unassembled WGS sequence"/>
</dbReference>
<evidence type="ECO:0000313" key="4">
    <source>
        <dbReference type="EMBL" id="NBG89413.1"/>
    </source>
</evidence>
<keyword evidence="1" id="KW-0808">Transferase</keyword>
<protein>
    <submittedName>
        <fullName evidence="4">GNAT family N-acetyltransferase</fullName>
    </submittedName>
</protein>
<name>A0AA44BEX6_9CLOT</name>
<dbReference type="Gene3D" id="3.40.630.30">
    <property type="match status" value="1"/>
</dbReference>
<dbReference type="PANTHER" id="PTHR43626">
    <property type="entry name" value="ACYL-COA N-ACYLTRANSFERASE"/>
    <property type="match status" value="1"/>
</dbReference>
<proteinExistence type="predicted"/>
<sequence length="125" mass="14620">MSIEYCVNTRINGKELTEVFKSVGWNKDEKVIVQAFENSFFVLAYNKEELIGFARAISDGYFYTGIYDVVVRPPFQGKGIAKRMMKILLKEFNGTYFFLTYTDGNREFYEKCGFKENDQALWIPK</sequence>
<dbReference type="Pfam" id="PF00583">
    <property type="entry name" value="Acetyltransf_1"/>
    <property type="match status" value="1"/>
</dbReference>
<keyword evidence="5" id="KW-1185">Reference proteome</keyword>
<dbReference type="SUPFAM" id="SSF55729">
    <property type="entry name" value="Acyl-CoA N-acyltransferases (Nat)"/>
    <property type="match status" value="1"/>
</dbReference>
<dbReference type="GO" id="GO:0008080">
    <property type="term" value="F:N-acetyltransferase activity"/>
    <property type="evidence" value="ECO:0007669"/>
    <property type="project" value="InterPro"/>
</dbReference>
<dbReference type="InterPro" id="IPR000182">
    <property type="entry name" value="GNAT_dom"/>
</dbReference>
<organism evidence="4 5">
    <name type="scientific">Isachenkonia alkalipeptolytica</name>
    <dbReference type="NCBI Taxonomy" id="2565777"/>
    <lineage>
        <taxon>Bacteria</taxon>
        <taxon>Bacillati</taxon>
        <taxon>Bacillota</taxon>
        <taxon>Clostridia</taxon>
        <taxon>Eubacteriales</taxon>
        <taxon>Clostridiaceae</taxon>
        <taxon>Isachenkonia</taxon>
    </lineage>
</organism>
<evidence type="ECO:0000259" key="3">
    <source>
        <dbReference type="PROSITE" id="PS51186"/>
    </source>
</evidence>